<evidence type="ECO:0000256" key="2">
    <source>
        <dbReference type="ARBA" id="ARBA00023002"/>
    </source>
</evidence>
<dbReference type="PROSITE" id="PS51354">
    <property type="entry name" value="GLUTAREDOXIN_2"/>
    <property type="match status" value="1"/>
</dbReference>
<accession>A0A1M4S737</accession>
<dbReference type="SUPFAM" id="SSF51905">
    <property type="entry name" value="FAD/NAD(P)-binding domain"/>
    <property type="match status" value="1"/>
</dbReference>
<dbReference type="GO" id="GO:0004791">
    <property type="term" value="F:thioredoxin-disulfide reductase (NADPH) activity"/>
    <property type="evidence" value="ECO:0007669"/>
    <property type="project" value="UniProtKB-EC"/>
</dbReference>
<dbReference type="InterPro" id="IPR036188">
    <property type="entry name" value="FAD/NAD-bd_sf"/>
</dbReference>
<dbReference type="InterPro" id="IPR023753">
    <property type="entry name" value="FAD/NAD-binding_dom"/>
</dbReference>
<dbReference type="Pfam" id="PF00462">
    <property type="entry name" value="Glutaredoxin"/>
    <property type="match status" value="1"/>
</dbReference>
<feature type="domain" description="FAD/NAD(P)-binding" evidence="5">
    <location>
        <begin position="89"/>
        <end position="378"/>
    </location>
</feature>
<feature type="domain" description="Glutaredoxin" evidence="4">
    <location>
        <begin position="4"/>
        <end position="61"/>
    </location>
</feature>
<evidence type="ECO:0000259" key="5">
    <source>
        <dbReference type="Pfam" id="PF07992"/>
    </source>
</evidence>
<keyword evidence="7" id="KW-1185">Reference proteome</keyword>
<dbReference type="OrthoDB" id="109585at2"/>
<dbReference type="PRINTS" id="PR00469">
    <property type="entry name" value="PNDRDTASEII"/>
</dbReference>
<keyword evidence="2" id="KW-0560">Oxidoreductase</keyword>
<dbReference type="CDD" id="cd02976">
    <property type="entry name" value="NrdH"/>
    <property type="match status" value="1"/>
</dbReference>
<dbReference type="Gene3D" id="3.40.30.10">
    <property type="entry name" value="Glutaredoxin"/>
    <property type="match status" value="1"/>
</dbReference>
<protein>
    <submittedName>
        <fullName evidence="6">Thioredoxin reductase (NADPH)</fullName>
    </submittedName>
</protein>
<proteinExistence type="predicted"/>
<dbReference type="InterPro" id="IPR036249">
    <property type="entry name" value="Thioredoxin-like_sf"/>
</dbReference>
<comment type="catalytic activity">
    <reaction evidence="3">
        <text>[thioredoxin]-dithiol + NADP(+) = [thioredoxin]-disulfide + NADPH + H(+)</text>
        <dbReference type="Rhea" id="RHEA:20345"/>
        <dbReference type="Rhea" id="RHEA-COMP:10698"/>
        <dbReference type="Rhea" id="RHEA-COMP:10700"/>
        <dbReference type="ChEBI" id="CHEBI:15378"/>
        <dbReference type="ChEBI" id="CHEBI:29950"/>
        <dbReference type="ChEBI" id="CHEBI:50058"/>
        <dbReference type="ChEBI" id="CHEBI:57783"/>
        <dbReference type="ChEBI" id="CHEBI:58349"/>
        <dbReference type="EC" id="1.8.1.9"/>
    </reaction>
</comment>
<dbReference type="InterPro" id="IPR002109">
    <property type="entry name" value="Glutaredoxin"/>
</dbReference>
<dbReference type="SUPFAM" id="SSF52833">
    <property type="entry name" value="Thioredoxin-like"/>
    <property type="match status" value="1"/>
</dbReference>
<dbReference type="Gene3D" id="3.50.50.60">
    <property type="entry name" value="FAD/NAD(P)-binding domain"/>
    <property type="match status" value="2"/>
</dbReference>
<dbReference type="InterPro" id="IPR050097">
    <property type="entry name" value="Ferredoxin-NADP_redctase_2"/>
</dbReference>
<dbReference type="Pfam" id="PF07992">
    <property type="entry name" value="Pyr_redox_2"/>
    <property type="match status" value="1"/>
</dbReference>
<evidence type="ECO:0000256" key="3">
    <source>
        <dbReference type="ARBA" id="ARBA00048132"/>
    </source>
</evidence>
<evidence type="ECO:0000313" key="6">
    <source>
        <dbReference type="EMBL" id="SHE27998.1"/>
    </source>
</evidence>
<dbReference type="PANTHER" id="PTHR48105">
    <property type="entry name" value="THIOREDOXIN REDUCTASE 1-RELATED-RELATED"/>
    <property type="match status" value="1"/>
</dbReference>
<evidence type="ECO:0000256" key="1">
    <source>
        <dbReference type="ARBA" id="ARBA00022630"/>
    </source>
</evidence>
<dbReference type="Proteomes" id="UP000184295">
    <property type="component" value="Unassembled WGS sequence"/>
</dbReference>
<keyword evidence="1" id="KW-0285">Flavoprotein</keyword>
<dbReference type="STRING" id="1121881.SAMN02745225_00141"/>
<gene>
    <name evidence="6" type="ORF">SAMN02745225_00141</name>
</gene>
<dbReference type="PRINTS" id="PR00368">
    <property type="entry name" value="FADPNR"/>
</dbReference>
<organism evidence="6 7">
    <name type="scientific">Ferrithrix thermotolerans DSM 19514</name>
    <dbReference type="NCBI Taxonomy" id="1121881"/>
    <lineage>
        <taxon>Bacteria</taxon>
        <taxon>Bacillati</taxon>
        <taxon>Actinomycetota</taxon>
        <taxon>Acidimicrobiia</taxon>
        <taxon>Acidimicrobiales</taxon>
        <taxon>Acidimicrobiaceae</taxon>
        <taxon>Ferrithrix</taxon>
    </lineage>
</organism>
<name>A0A1M4S737_9ACTN</name>
<dbReference type="RefSeq" id="WP_072787734.1">
    <property type="nucleotide sequence ID" value="NZ_FQUL01000001.1"/>
</dbReference>
<evidence type="ECO:0000259" key="4">
    <source>
        <dbReference type="Pfam" id="PF00462"/>
    </source>
</evidence>
<dbReference type="AlphaFoldDB" id="A0A1M4S737"/>
<dbReference type="EMBL" id="FQUL01000001">
    <property type="protein sequence ID" value="SHE27998.1"/>
    <property type="molecule type" value="Genomic_DNA"/>
</dbReference>
<sequence>MKPIVVYGASWCPDCHRTKRFLDGHKIPYEWHDIDEDDQALRIVQEIQDGGRTIPTVVIDDGLGPLFEPTDEELASRLGLLVHTKKTRYDLAIIGGGPAGIAASIYGAREGVDTVLIEASSFGGNASVTERVDNYPGFPDGVAGGDLIDRFVAQAKRYEIEMLAATKVVSVQADAPYHRLTLSNGDTLEAAAVLVATGSSYRRLNVDGENELLGKSVHYCATCDGPFYRGSKELMVIGGGNSALEESMFLNAFTEHIRIVQLEDHLTASPILVEKVLNSSKYDVHLSSEVVEFEGSEKLSAVKVKNLKTGEINVYHPEGVFVFIGLTPNTAIFDGLLTMDEGGFIVTDRCLSTNIEGIFAAGDVRSGSTKQLASASGEAVAALLQIRNYLARRN</sequence>
<reference evidence="7" key="1">
    <citation type="submission" date="2016-11" db="EMBL/GenBank/DDBJ databases">
        <authorList>
            <person name="Varghese N."/>
            <person name="Submissions S."/>
        </authorList>
    </citation>
    <scope>NUCLEOTIDE SEQUENCE [LARGE SCALE GENOMIC DNA]</scope>
    <source>
        <strain evidence="7">DSM 19514</strain>
    </source>
</reference>
<evidence type="ECO:0000313" key="7">
    <source>
        <dbReference type="Proteomes" id="UP000184295"/>
    </source>
</evidence>